<evidence type="ECO:0000313" key="1">
    <source>
        <dbReference type="EMBL" id="MBK1787626.1"/>
    </source>
</evidence>
<dbReference type="InterPro" id="IPR023393">
    <property type="entry name" value="START-like_dom_sf"/>
</dbReference>
<dbReference type="InterPro" id="IPR019587">
    <property type="entry name" value="Polyketide_cyclase/dehydratase"/>
</dbReference>
<gene>
    <name evidence="1" type="ORF">JHE00_25145</name>
</gene>
<protein>
    <submittedName>
        <fullName evidence="1">SRPBCC family protein</fullName>
    </submittedName>
</protein>
<accession>A0A934QW49</accession>
<dbReference type="Pfam" id="PF10604">
    <property type="entry name" value="Polyketide_cyc2"/>
    <property type="match status" value="1"/>
</dbReference>
<sequence length="133" mass="14638">MRVSESLVIKADPTAVWRIGGDTANIADWVPAIEKSHQVDDLRYATFAGGGGEAVERIVEHDDAGRSYVYEYVSGPLALRVYRSRFAVRDHAEGAEVLWDAEFEASAADEEPALAEAIRDIYRSSLLALAERV</sequence>
<organism evidence="1 2">
    <name type="scientific">Prauserella cavernicola</name>
    <dbReference type="NCBI Taxonomy" id="2800127"/>
    <lineage>
        <taxon>Bacteria</taxon>
        <taxon>Bacillati</taxon>
        <taxon>Actinomycetota</taxon>
        <taxon>Actinomycetes</taxon>
        <taxon>Pseudonocardiales</taxon>
        <taxon>Pseudonocardiaceae</taxon>
        <taxon>Prauserella</taxon>
    </lineage>
</organism>
<keyword evidence="2" id="KW-1185">Reference proteome</keyword>
<dbReference type="Gene3D" id="3.30.530.20">
    <property type="match status" value="1"/>
</dbReference>
<dbReference type="EMBL" id="JAENJH010000007">
    <property type="protein sequence ID" value="MBK1787626.1"/>
    <property type="molecule type" value="Genomic_DNA"/>
</dbReference>
<evidence type="ECO:0000313" key="2">
    <source>
        <dbReference type="Proteomes" id="UP000635245"/>
    </source>
</evidence>
<dbReference type="PANTHER" id="PTHR39332">
    <property type="entry name" value="BLL4707 PROTEIN"/>
    <property type="match status" value="1"/>
</dbReference>
<proteinExistence type="predicted"/>
<dbReference type="PANTHER" id="PTHR39332:SF7">
    <property type="entry name" value="SRPBCC FAMILY PROTEIN"/>
    <property type="match status" value="1"/>
</dbReference>
<dbReference type="AlphaFoldDB" id="A0A934QW49"/>
<name>A0A934QW49_9PSEU</name>
<comment type="caution">
    <text evidence="1">The sequence shown here is derived from an EMBL/GenBank/DDBJ whole genome shotgun (WGS) entry which is preliminary data.</text>
</comment>
<reference evidence="1" key="1">
    <citation type="submission" date="2020-12" db="EMBL/GenBank/DDBJ databases">
        <title>Prauserella sp. ASG 168, a novel actinomycete isolated from cave rock.</title>
        <authorList>
            <person name="Suriyachadkun C."/>
        </authorList>
    </citation>
    <scope>NUCLEOTIDE SEQUENCE</scope>
    <source>
        <strain evidence="1">ASG 168</strain>
    </source>
</reference>
<dbReference type="CDD" id="cd07821">
    <property type="entry name" value="PYR_PYL_RCAR_like"/>
    <property type="match status" value="1"/>
</dbReference>
<dbReference type="Proteomes" id="UP000635245">
    <property type="component" value="Unassembled WGS sequence"/>
</dbReference>
<dbReference type="RefSeq" id="WP_200322455.1">
    <property type="nucleotide sequence ID" value="NZ_JAENJH010000007.1"/>
</dbReference>
<dbReference type="SUPFAM" id="SSF55961">
    <property type="entry name" value="Bet v1-like"/>
    <property type="match status" value="1"/>
</dbReference>